<sequence>HASTSKIYNCYVESKKVDNLVDEYNSNATLTKRITWITLYF</sequence>
<dbReference type="EMBL" id="HACA01017139">
    <property type="protein sequence ID" value="CDW34500.1"/>
    <property type="molecule type" value="Transcribed_RNA"/>
</dbReference>
<feature type="non-terminal residue" evidence="1">
    <location>
        <position position="1"/>
    </location>
</feature>
<dbReference type="AlphaFoldDB" id="A0A0K2U8W2"/>
<evidence type="ECO:0000313" key="1">
    <source>
        <dbReference type="EMBL" id="CDW34500.1"/>
    </source>
</evidence>
<accession>A0A0K2U8W2</accession>
<name>A0A0K2U8W2_LEPSM</name>
<reference evidence="1" key="1">
    <citation type="submission" date="2014-05" db="EMBL/GenBank/DDBJ databases">
        <authorList>
            <person name="Chronopoulou M."/>
        </authorList>
    </citation>
    <scope>NUCLEOTIDE SEQUENCE</scope>
    <source>
        <tissue evidence="1">Whole organism</tissue>
    </source>
</reference>
<organism evidence="1">
    <name type="scientific">Lepeophtheirus salmonis</name>
    <name type="common">Salmon louse</name>
    <name type="synonym">Caligus salmonis</name>
    <dbReference type="NCBI Taxonomy" id="72036"/>
    <lineage>
        <taxon>Eukaryota</taxon>
        <taxon>Metazoa</taxon>
        <taxon>Ecdysozoa</taxon>
        <taxon>Arthropoda</taxon>
        <taxon>Crustacea</taxon>
        <taxon>Multicrustacea</taxon>
        <taxon>Hexanauplia</taxon>
        <taxon>Copepoda</taxon>
        <taxon>Siphonostomatoida</taxon>
        <taxon>Caligidae</taxon>
        <taxon>Lepeophtheirus</taxon>
    </lineage>
</organism>
<protein>
    <submittedName>
        <fullName evidence="1">Uncharacterized protein</fullName>
    </submittedName>
</protein>
<proteinExistence type="predicted"/>